<evidence type="ECO:0000313" key="3">
    <source>
        <dbReference type="EMBL" id="CQD13100.1"/>
    </source>
</evidence>
<dbReference type="STRING" id="141349.BN1232_02537"/>
<gene>
    <name evidence="3" type="ORF">BN1232_02537</name>
</gene>
<accession>A0A0E4H0K5</accession>
<dbReference type="Gene3D" id="3.90.25.10">
    <property type="entry name" value="UDP-galactose 4-epimerase, domain 1"/>
    <property type="match status" value="1"/>
</dbReference>
<dbReference type="EMBL" id="CTEE01000001">
    <property type="protein sequence ID" value="CQD13100.1"/>
    <property type="molecule type" value="Genomic_DNA"/>
</dbReference>
<protein>
    <submittedName>
        <fullName evidence="3">NAD dependent epimerase/dehydratase</fullName>
    </submittedName>
</protein>
<dbReference type="RefSeq" id="WP_090601626.1">
    <property type="nucleotide sequence ID" value="NZ_CTEE01000001.1"/>
</dbReference>
<dbReference type="AlphaFoldDB" id="A0A0E4H0K5"/>
<evidence type="ECO:0000259" key="2">
    <source>
        <dbReference type="Pfam" id="PF01370"/>
    </source>
</evidence>
<dbReference type="InterPro" id="IPR036291">
    <property type="entry name" value="NAD(P)-bd_dom_sf"/>
</dbReference>
<dbReference type="Pfam" id="PF01370">
    <property type="entry name" value="Epimerase"/>
    <property type="match status" value="1"/>
</dbReference>
<evidence type="ECO:0000313" key="4">
    <source>
        <dbReference type="Proteomes" id="UP000199251"/>
    </source>
</evidence>
<reference evidence="3 4" key="1">
    <citation type="submission" date="2015-03" db="EMBL/GenBank/DDBJ databases">
        <authorList>
            <person name="Urmite Genomes"/>
        </authorList>
    </citation>
    <scope>NUCLEOTIDE SEQUENCE [LARGE SCALE GENOMIC DNA]</scope>
    <source>
        <strain evidence="3 4">CSUR P1491</strain>
    </source>
</reference>
<dbReference type="InterPro" id="IPR001509">
    <property type="entry name" value="Epimerase_deHydtase"/>
</dbReference>
<proteinExistence type="inferred from homology"/>
<dbReference type="Gene3D" id="3.40.50.720">
    <property type="entry name" value="NAD(P)-binding Rossmann-like Domain"/>
    <property type="match status" value="1"/>
</dbReference>
<organism evidence="3 4">
    <name type="scientific">Mycobacterium lentiflavum</name>
    <dbReference type="NCBI Taxonomy" id="141349"/>
    <lineage>
        <taxon>Bacteria</taxon>
        <taxon>Bacillati</taxon>
        <taxon>Actinomycetota</taxon>
        <taxon>Actinomycetes</taxon>
        <taxon>Mycobacteriales</taxon>
        <taxon>Mycobacteriaceae</taxon>
        <taxon>Mycobacterium</taxon>
        <taxon>Mycobacterium simiae complex</taxon>
    </lineage>
</organism>
<name>A0A0E4H0K5_MYCLN</name>
<sequence>MSTRVVVTGGGGFIGAYLVRRLVSEGWDVAVIDTMVRGEAGRLAEVADDIELFNCDVRDQDALERVFAGAEVVMHLAAINGTENFYKRPELVLDVGLRGALAVVNAGRNAGVPDLVVASSAEVYQTPSVVPTPETIPLMLPDSLNPRYSYGGSKIVSELIAFDYAQDHYRKVQVFRPHNVYGPDMGYKHVIPQFIARAKAARDATPSGPAPFEIQGDGTQTRAFCYVDDIVDGVLTMYENGGHREIFHIGNDEEVSIRDLAGRVATAVGVEVEIRPTEEAEGGTPRRCPDIRKMRGLGYQPGIGLDEGLKRTAAWYLRHGSDAVTNELL</sequence>
<evidence type="ECO:0000256" key="1">
    <source>
        <dbReference type="ARBA" id="ARBA00007637"/>
    </source>
</evidence>
<dbReference type="PANTHER" id="PTHR43000">
    <property type="entry name" value="DTDP-D-GLUCOSE 4,6-DEHYDRATASE-RELATED"/>
    <property type="match status" value="1"/>
</dbReference>
<comment type="similarity">
    <text evidence="1">Belongs to the NAD(P)-dependent epimerase/dehydratase family.</text>
</comment>
<dbReference type="OrthoDB" id="9801785at2"/>
<dbReference type="SUPFAM" id="SSF51735">
    <property type="entry name" value="NAD(P)-binding Rossmann-fold domains"/>
    <property type="match status" value="1"/>
</dbReference>
<dbReference type="Proteomes" id="UP000199251">
    <property type="component" value="Unassembled WGS sequence"/>
</dbReference>
<feature type="domain" description="NAD-dependent epimerase/dehydratase" evidence="2">
    <location>
        <begin position="5"/>
        <end position="250"/>
    </location>
</feature>